<name>A0A816FIM6_9BILA</name>
<protein>
    <submittedName>
        <fullName evidence="2">Uncharacterized protein</fullName>
    </submittedName>
</protein>
<feature type="compositionally biased region" description="Low complexity" evidence="1">
    <location>
        <begin position="107"/>
        <end position="116"/>
    </location>
</feature>
<sequence>GSKLKPKPETGGKSKRNYHHEPKEGSKPKPGASEGSGKLKHHHRTDDGGKPKRKRDKLQNPRTKTGEGSKSNHHYEIKEDSKPKPKLETSEGGRKPTNHHETEEGGKPTPETSEGGNQKVQRETKSLATAAKLEQTL</sequence>
<dbReference type="AlphaFoldDB" id="A0A816FIM6"/>
<keyword evidence="4" id="KW-1185">Reference proteome</keyword>
<evidence type="ECO:0000256" key="1">
    <source>
        <dbReference type="SAM" id="MobiDB-lite"/>
    </source>
</evidence>
<feature type="compositionally biased region" description="Basic and acidic residues" evidence="1">
    <location>
        <begin position="73"/>
        <end position="106"/>
    </location>
</feature>
<comment type="caution">
    <text evidence="2">The sequence shown here is derived from an EMBL/GenBank/DDBJ whole genome shotgun (WGS) entry which is preliminary data.</text>
</comment>
<feature type="region of interest" description="Disordered" evidence="1">
    <location>
        <begin position="1"/>
        <end position="137"/>
    </location>
</feature>
<gene>
    <name evidence="2" type="ORF">GPM918_LOCUS46011</name>
    <name evidence="3" type="ORF">SRO942_LOCUS49238</name>
</gene>
<reference evidence="2" key="1">
    <citation type="submission" date="2021-02" db="EMBL/GenBank/DDBJ databases">
        <authorList>
            <person name="Nowell W R."/>
        </authorList>
    </citation>
    <scope>NUCLEOTIDE SEQUENCE</scope>
</reference>
<proteinExistence type="predicted"/>
<feature type="compositionally biased region" description="Polar residues" evidence="1">
    <location>
        <begin position="60"/>
        <end position="69"/>
    </location>
</feature>
<dbReference type="Proteomes" id="UP000681722">
    <property type="component" value="Unassembled WGS sequence"/>
</dbReference>
<dbReference type="Proteomes" id="UP000663829">
    <property type="component" value="Unassembled WGS sequence"/>
</dbReference>
<feature type="compositionally biased region" description="Basic and acidic residues" evidence="1">
    <location>
        <begin position="1"/>
        <end position="12"/>
    </location>
</feature>
<dbReference type="EMBL" id="CAJNOQ010056343">
    <property type="protein sequence ID" value="CAF1662027.1"/>
    <property type="molecule type" value="Genomic_DNA"/>
</dbReference>
<accession>A0A816FIM6</accession>
<evidence type="ECO:0000313" key="4">
    <source>
        <dbReference type="Proteomes" id="UP000663829"/>
    </source>
</evidence>
<organism evidence="2 4">
    <name type="scientific">Didymodactylos carnosus</name>
    <dbReference type="NCBI Taxonomy" id="1234261"/>
    <lineage>
        <taxon>Eukaryota</taxon>
        <taxon>Metazoa</taxon>
        <taxon>Spiralia</taxon>
        <taxon>Gnathifera</taxon>
        <taxon>Rotifera</taxon>
        <taxon>Eurotatoria</taxon>
        <taxon>Bdelloidea</taxon>
        <taxon>Philodinida</taxon>
        <taxon>Philodinidae</taxon>
        <taxon>Didymodactylos</taxon>
    </lineage>
</organism>
<dbReference type="EMBL" id="CAJOBC010130830">
    <property type="protein sequence ID" value="CAF4612199.1"/>
    <property type="molecule type" value="Genomic_DNA"/>
</dbReference>
<evidence type="ECO:0000313" key="2">
    <source>
        <dbReference type="EMBL" id="CAF1662027.1"/>
    </source>
</evidence>
<evidence type="ECO:0000313" key="3">
    <source>
        <dbReference type="EMBL" id="CAF4612199.1"/>
    </source>
</evidence>
<feature type="non-terminal residue" evidence="2">
    <location>
        <position position="1"/>
    </location>
</feature>